<dbReference type="EMBL" id="CP094528">
    <property type="protein sequence ID" value="UOE43388.1"/>
    <property type="molecule type" value="Genomic_DNA"/>
</dbReference>
<reference evidence="2 3" key="1">
    <citation type="submission" date="2022-03" db="EMBL/GenBank/DDBJ databases">
        <title>Mucilaginibacter sp. isolated from the gut of Protaetia brevitarsis seulensis larvae.</title>
        <authorList>
            <person name="Won M."/>
            <person name="Kim S.-J."/>
            <person name="Kwon S.-W."/>
        </authorList>
    </citation>
    <scope>NUCLEOTIDE SEQUENCE [LARGE SCALE GENOMIC DNA]</scope>
    <source>
        <strain evidence="2 3">CFWR-12</strain>
    </source>
</reference>
<evidence type="ECO:0000313" key="3">
    <source>
        <dbReference type="Proteomes" id="UP000832097"/>
    </source>
</evidence>
<proteinExistence type="predicted"/>
<dbReference type="Gene3D" id="3.40.710.10">
    <property type="entry name" value="DD-peptidase/beta-lactamase superfamily"/>
    <property type="match status" value="1"/>
</dbReference>
<accession>A0ABY4BVZ1</accession>
<keyword evidence="3" id="KW-1185">Reference proteome</keyword>
<gene>
    <name evidence="2" type="ORF">MTO99_14520</name>
</gene>
<dbReference type="PANTHER" id="PTHR43283">
    <property type="entry name" value="BETA-LACTAMASE-RELATED"/>
    <property type="match status" value="1"/>
</dbReference>
<dbReference type="RefSeq" id="WP_243554344.1">
    <property type="nucleotide sequence ID" value="NZ_CP094528.1"/>
</dbReference>
<feature type="domain" description="Beta-lactamase-related" evidence="1">
    <location>
        <begin position="8"/>
        <end position="380"/>
    </location>
</feature>
<sequence>MGSKQDHLDQLVDEVLAGHGIPNLAAVMVHDDGQVVISSVAGVKDTSAPPSPANTVTAGDYFNVGSVSKPLTGFLIACLIKQGLLHWDTRIVDVFPEFADPAFRARCGMNDTFLEITVAQLMSHTSGMNGWYYLAPNDSTGRIRDTDPFRFIQDQGIQFADNPRSPEWQTFGALIYQRYLYTILNLKKERFHYGAAQSFHYDTKFLSGYGSTATTCASMVERLSGKPFEQLFDELLPVHDVDMRYGPLPGAMQFHTFDLPTSAYRPLPHYNNDFSHWLSKFVVGGIHLSVGGMAAFIRHNLRAVDSSAVFDVAAYQTKVTDATQGGLYGGGGTGPGAPALNHSGATEGSIAVVYIHAHDGYGYAVMQNNAGGPSGDAQLAMVKHLRKMHDDWATI</sequence>
<dbReference type="SUPFAM" id="SSF56601">
    <property type="entry name" value="beta-lactamase/transpeptidase-like"/>
    <property type="match status" value="1"/>
</dbReference>
<evidence type="ECO:0000259" key="1">
    <source>
        <dbReference type="Pfam" id="PF00144"/>
    </source>
</evidence>
<dbReference type="InterPro" id="IPR012338">
    <property type="entry name" value="Beta-lactam/transpept-like"/>
</dbReference>
<evidence type="ECO:0000313" key="2">
    <source>
        <dbReference type="EMBL" id="UOE43388.1"/>
    </source>
</evidence>
<dbReference type="Pfam" id="PF00144">
    <property type="entry name" value="Beta-lactamase"/>
    <property type="match status" value="1"/>
</dbReference>
<name>A0ABY4BVZ1_9MICO</name>
<dbReference type="InterPro" id="IPR050789">
    <property type="entry name" value="Diverse_Enzym_Activities"/>
</dbReference>
<dbReference type="InterPro" id="IPR001466">
    <property type="entry name" value="Beta-lactam-related"/>
</dbReference>
<organism evidence="2 3">
    <name type="scientific">Agromyces larvae</name>
    <dbReference type="NCBI Taxonomy" id="2929802"/>
    <lineage>
        <taxon>Bacteria</taxon>
        <taxon>Bacillati</taxon>
        <taxon>Actinomycetota</taxon>
        <taxon>Actinomycetes</taxon>
        <taxon>Micrococcales</taxon>
        <taxon>Microbacteriaceae</taxon>
        <taxon>Agromyces</taxon>
    </lineage>
</organism>
<protein>
    <submittedName>
        <fullName evidence="2">Beta-lactamase family protein</fullName>
    </submittedName>
</protein>
<dbReference type="Proteomes" id="UP000832097">
    <property type="component" value="Chromosome"/>
</dbReference>